<dbReference type="InterPro" id="IPR006675">
    <property type="entry name" value="HDIG_dom"/>
</dbReference>
<dbReference type="EMBL" id="CP048029">
    <property type="protein sequence ID" value="QIK37565.1"/>
    <property type="molecule type" value="Genomic_DNA"/>
</dbReference>
<gene>
    <name evidence="2" type="ORF">GWK36_05745</name>
</gene>
<organism evidence="2 3">
    <name type="scientific">Caldichromatium japonicum</name>
    <dbReference type="NCBI Taxonomy" id="2699430"/>
    <lineage>
        <taxon>Bacteria</taxon>
        <taxon>Pseudomonadati</taxon>
        <taxon>Pseudomonadota</taxon>
        <taxon>Gammaproteobacteria</taxon>
        <taxon>Chromatiales</taxon>
        <taxon>Chromatiaceae</taxon>
        <taxon>Caldichromatium</taxon>
    </lineage>
</organism>
<evidence type="ECO:0000313" key="2">
    <source>
        <dbReference type="EMBL" id="QIK37565.1"/>
    </source>
</evidence>
<dbReference type="PANTHER" id="PTHR45228">
    <property type="entry name" value="CYCLIC DI-GMP PHOSPHODIESTERASE TM_0186-RELATED"/>
    <property type="match status" value="1"/>
</dbReference>
<dbReference type="Pfam" id="PF11871">
    <property type="entry name" value="DUF3391"/>
    <property type="match status" value="1"/>
</dbReference>
<evidence type="ECO:0000259" key="1">
    <source>
        <dbReference type="PROSITE" id="PS51832"/>
    </source>
</evidence>
<protein>
    <submittedName>
        <fullName evidence="2">DUF3391 domain-containing protein</fullName>
    </submittedName>
</protein>
<name>A0A6G7VCG1_9GAMM</name>
<reference evidence="3" key="1">
    <citation type="submission" date="2020-01" db="EMBL/GenBank/DDBJ databases">
        <title>Caldichromatium gen. nov., sp. nov., a thermophilic purple sulfur bacterium member of the family Chromatiaceae isolated from Nakabusa hot spring, Japan.</title>
        <authorList>
            <person name="Saini M.K."/>
            <person name="Hanada S."/>
            <person name="Tank M."/>
        </authorList>
    </citation>
    <scope>NUCLEOTIDE SEQUENCE [LARGE SCALE GENOMIC DNA]</scope>
    <source>
        <strain evidence="3">No.7</strain>
    </source>
</reference>
<dbReference type="Pfam" id="PF13487">
    <property type="entry name" value="HD_5"/>
    <property type="match status" value="1"/>
</dbReference>
<proteinExistence type="predicted"/>
<dbReference type="SUPFAM" id="SSF109604">
    <property type="entry name" value="HD-domain/PDEase-like"/>
    <property type="match status" value="1"/>
</dbReference>
<dbReference type="KEGG" id="cjap:GWK36_05745"/>
<dbReference type="InterPro" id="IPR003607">
    <property type="entry name" value="HD/PDEase_dom"/>
</dbReference>
<dbReference type="NCBIfam" id="TIGR00277">
    <property type="entry name" value="HDIG"/>
    <property type="match status" value="1"/>
</dbReference>
<dbReference type="InterPro" id="IPR052020">
    <property type="entry name" value="Cyclic_di-GMP/3'3'-cGAMP_PDE"/>
</dbReference>
<dbReference type="RefSeq" id="WP_166270331.1">
    <property type="nucleotide sequence ID" value="NZ_CP048029.1"/>
</dbReference>
<sequence>MTELLPSISVDKLRVGLYIHLDLNWIQHPFLLSHFKIESERQIEAIRDLGLKEVRWSPELSDPEPTSGATKRLSAGPVAAASTHLPARVLTDDELSLLRCERKFAEAAQSLREIFKIVLTQPQQAREQAEQLTYKLLGELADHSEFYIRLLPEQAGDHSALHGINVATITLLLSQRLGLDQDARKRLTLAALAHDIGKVKLPERLRWYSSDFNGSECKLFQQHVEYGVALAESMGLDAQICTLIAQHHEYVDGSGFPRGLKSEEISRDARILSLVNQYDKLCNPNNPVEAVTPHQALALMFAQSRSKFDPQILSVFIRMLGVYPPGSVVLLSNGRHALVVSVNAARPLKPRVLIHKPWIPREAAQVTDLEERPDLSIRQSLKPTQLPRAAFQYLLPRQRICYFFERACAIDDRSS</sequence>
<dbReference type="CDD" id="cd00077">
    <property type="entry name" value="HDc"/>
    <property type="match status" value="1"/>
</dbReference>
<dbReference type="AlphaFoldDB" id="A0A6G7VCG1"/>
<dbReference type="InterPro" id="IPR037522">
    <property type="entry name" value="HD_GYP_dom"/>
</dbReference>
<evidence type="ECO:0000313" key="3">
    <source>
        <dbReference type="Proteomes" id="UP000502699"/>
    </source>
</evidence>
<dbReference type="PANTHER" id="PTHR45228:SF4">
    <property type="entry name" value="LIPOPROTEIN"/>
    <property type="match status" value="1"/>
</dbReference>
<feature type="domain" description="HD-GYP" evidence="1">
    <location>
        <begin position="137"/>
        <end position="332"/>
    </location>
</feature>
<accession>A0A6G7VCG1</accession>
<dbReference type="GO" id="GO:0008081">
    <property type="term" value="F:phosphoric diester hydrolase activity"/>
    <property type="evidence" value="ECO:0007669"/>
    <property type="project" value="UniProtKB-ARBA"/>
</dbReference>
<dbReference type="InterPro" id="IPR021812">
    <property type="entry name" value="DUF3391"/>
</dbReference>
<dbReference type="Gene3D" id="1.10.3210.10">
    <property type="entry name" value="Hypothetical protein af1432"/>
    <property type="match status" value="1"/>
</dbReference>
<dbReference type="Proteomes" id="UP000502699">
    <property type="component" value="Chromosome"/>
</dbReference>
<keyword evidence="3" id="KW-1185">Reference proteome</keyword>
<dbReference type="PROSITE" id="PS51832">
    <property type="entry name" value="HD_GYP"/>
    <property type="match status" value="1"/>
</dbReference>